<dbReference type="InterPro" id="IPR022643">
    <property type="entry name" value="De-COase2_C"/>
</dbReference>
<dbReference type="Gene3D" id="2.40.37.10">
    <property type="entry name" value="Lyase, Ornithine Decarboxylase, Chain A, domain 1"/>
    <property type="match status" value="1"/>
</dbReference>
<dbReference type="PROSITE" id="PS00879">
    <property type="entry name" value="ODR_DC_2_2"/>
    <property type="match status" value="1"/>
</dbReference>
<dbReference type="InterPro" id="IPR022644">
    <property type="entry name" value="De-COase2_N"/>
</dbReference>
<evidence type="ECO:0000256" key="4">
    <source>
        <dbReference type="ARBA" id="ARBA00023239"/>
    </source>
</evidence>
<evidence type="ECO:0000256" key="5">
    <source>
        <dbReference type="RuleBase" id="RU003737"/>
    </source>
</evidence>
<dbReference type="PRINTS" id="PR01182">
    <property type="entry name" value="ORNDCRBXLASE"/>
</dbReference>
<reference evidence="8" key="1">
    <citation type="submission" date="2020-12" db="EMBL/GenBank/DDBJ databases">
        <title>Metabolic potential, ecology and presence of endohyphal bacteria is reflected in genomic diversity of Mucoromycotina.</title>
        <authorList>
            <person name="Muszewska A."/>
            <person name="Okrasinska A."/>
            <person name="Steczkiewicz K."/>
            <person name="Drgas O."/>
            <person name="Orlowska M."/>
            <person name="Perlinska-Lenart U."/>
            <person name="Aleksandrzak-Piekarczyk T."/>
            <person name="Szatraj K."/>
            <person name="Zielenkiewicz U."/>
            <person name="Pilsyk S."/>
            <person name="Malc E."/>
            <person name="Mieczkowski P."/>
            <person name="Kruszewska J.S."/>
            <person name="Biernat P."/>
            <person name="Pawlowska J."/>
        </authorList>
    </citation>
    <scope>NUCLEOTIDE SEQUENCE</scope>
    <source>
        <strain evidence="8">WA0000067209</strain>
    </source>
</reference>
<dbReference type="InterPro" id="IPR022657">
    <property type="entry name" value="De-COase2_CS"/>
</dbReference>
<protein>
    <recommendedName>
        <fullName evidence="10">Ornithine decarboxylase</fullName>
    </recommendedName>
</protein>
<keyword evidence="4" id="KW-0456">Lyase</keyword>
<dbReference type="PANTHER" id="PTHR11482">
    <property type="entry name" value="ARGININE/DIAMINOPIMELATE/ORNITHINE DECARBOXYLASE"/>
    <property type="match status" value="1"/>
</dbReference>
<evidence type="ECO:0000313" key="9">
    <source>
        <dbReference type="Proteomes" id="UP000654370"/>
    </source>
</evidence>
<dbReference type="Pfam" id="PF00278">
    <property type="entry name" value="Orn_DAP_Arg_deC"/>
    <property type="match status" value="1"/>
</dbReference>
<dbReference type="InterPro" id="IPR009006">
    <property type="entry name" value="Ala_racemase/Decarboxylase_C"/>
</dbReference>
<dbReference type="Pfam" id="PF02784">
    <property type="entry name" value="Orn_Arg_deC_N"/>
    <property type="match status" value="2"/>
</dbReference>
<feature type="domain" description="Orn/DAP/Arg decarboxylase 2 N-terminal" evidence="7">
    <location>
        <begin position="241"/>
        <end position="324"/>
    </location>
</feature>
<dbReference type="EMBL" id="JAEPQZ010000009">
    <property type="protein sequence ID" value="KAG2176911.1"/>
    <property type="molecule type" value="Genomic_DNA"/>
</dbReference>
<gene>
    <name evidence="8" type="ORF">INT43_007565</name>
</gene>
<evidence type="ECO:0000259" key="6">
    <source>
        <dbReference type="Pfam" id="PF00278"/>
    </source>
</evidence>
<dbReference type="PRINTS" id="PR01179">
    <property type="entry name" value="ODADCRBXLASE"/>
</dbReference>
<dbReference type="PANTHER" id="PTHR11482:SF6">
    <property type="entry name" value="ORNITHINE DECARBOXYLASE 1-RELATED"/>
    <property type="match status" value="1"/>
</dbReference>
<evidence type="ECO:0000256" key="2">
    <source>
        <dbReference type="ARBA" id="ARBA00008872"/>
    </source>
</evidence>
<evidence type="ECO:0000313" key="8">
    <source>
        <dbReference type="EMBL" id="KAG2176911.1"/>
    </source>
</evidence>
<evidence type="ECO:0000256" key="3">
    <source>
        <dbReference type="ARBA" id="ARBA00022898"/>
    </source>
</evidence>
<dbReference type="GO" id="GO:0033387">
    <property type="term" value="P:putrescine biosynthetic process from arginine, via ornithine"/>
    <property type="evidence" value="ECO:0007669"/>
    <property type="project" value="TreeGrafter"/>
</dbReference>
<accession>A0A8H7PPH9</accession>
<keyword evidence="9" id="KW-1185">Reference proteome</keyword>
<dbReference type="SUPFAM" id="SSF50621">
    <property type="entry name" value="Alanine racemase C-terminal domain-like"/>
    <property type="match status" value="1"/>
</dbReference>
<evidence type="ECO:0000259" key="7">
    <source>
        <dbReference type="Pfam" id="PF02784"/>
    </source>
</evidence>
<dbReference type="GO" id="GO:0005737">
    <property type="term" value="C:cytoplasm"/>
    <property type="evidence" value="ECO:0007669"/>
    <property type="project" value="TreeGrafter"/>
</dbReference>
<sequence>MADMESPPISRKSPYNIDVNKIANITVTKSVVDNVHDIVRKRLSDTKTKHVTCEEDNAFFIADHNELREQHLRWKLHLPRIEPFYAVKANAEQQVLITMASLAAGFDCASKGEIDRVLAIGVDPSRIIYAQTCKQGSYIQHCRNNNLKKMTFDNADELYKIKENYPDAELIIRILTKESKSISDFGRKFGASLEVTKGLLQLAKDLDLNVIGVRLIIGVHCEPIRISANSLLIVCYVRISSYHVGSGCFEPCAYRDAVERARIVFDQAEDIGYKMNLLDVGGGFPAVNMENEISFQEVASILNKAVDEMFPKDIRVVAEPGRFYPSSAFTLCTQIIARRVTAPDSADDTNYMYYVNDGIFGSFPAILFGQLHPSLKAIQSKGKLLYKWSGQKLYNSSIWGPSAAPEDVLQKDIKLPEMKIGDWLIWNHMGAYTTVLATEFNGHRKSKIYHINTTAVVL</sequence>
<evidence type="ECO:0008006" key="10">
    <source>
        <dbReference type="Google" id="ProtNLM"/>
    </source>
</evidence>
<dbReference type="SUPFAM" id="SSF51419">
    <property type="entry name" value="PLP-binding barrel"/>
    <property type="match status" value="1"/>
</dbReference>
<evidence type="ECO:0000256" key="1">
    <source>
        <dbReference type="ARBA" id="ARBA00001933"/>
    </source>
</evidence>
<feature type="domain" description="Orn/DAP/Arg decarboxylase 2 C-terminal" evidence="6">
    <location>
        <begin position="233"/>
        <end position="430"/>
    </location>
</feature>
<organism evidence="8 9">
    <name type="scientific">Mortierella isabellina</name>
    <name type="common">Filamentous fungus</name>
    <name type="synonym">Umbelopsis isabellina</name>
    <dbReference type="NCBI Taxonomy" id="91625"/>
    <lineage>
        <taxon>Eukaryota</taxon>
        <taxon>Fungi</taxon>
        <taxon>Fungi incertae sedis</taxon>
        <taxon>Mucoromycota</taxon>
        <taxon>Mucoromycotina</taxon>
        <taxon>Umbelopsidomycetes</taxon>
        <taxon>Umbelopsidales</taxon>
        <taxon>Umbelopsidaceae</taxon>
        <taxon>Umbelopsis</taxon>
    </lineage>
</organism>
<dbReference type="Gene3D" id="3.20.20.10">
    <property type="entry name" value="Alanine racemase"/>
    <property type="match status" value="2"/>
</dbReference>
<comment type="cofactor">
    <cofactor evidence="1">
        <name>pyridoxal 5'-phosphate</name>
        <dbReference type="ChEBI" id="CHEBI:597326"/>
    </cofactor>
</comment>
<dbReference type="OrthoDB" id="5034579at2759"/>
<proteinExistence type="inferred from homology"/>
<name>A0A8H7PPH9_MORIS</name>
<feature type="domain" description="Orn/DAP/Arg decarboxylase 2 N-terminal" evidence="7">
    <location>
        <begin position="66"/>
        <end position="222"/>
    </location>
</feature>
<dbReference type="InterPro" id="IPR000183">
    <property type="entry name" value="Orn/DAP/Arg_de-COase"/>
</dbReference>
<dbReference type="CDD" id="cd00622">
    <property type="entry name" value="PLPDE_III_ODC"/>
    <property type="match status" value="1"/>
</dbReference>
<dbReference type="InterPro" id="IPR029066">
    <property type="entry name" value="PLP-binding_barrel"/>
</dbReference>
<dbReference type="InterPro" id="IPR002433">
    <property type="entry name" value="Orn_de-COase"/>
</dbReference>
<dbReference type="Proteomes" id="UP000654370">
    <property type="component" value="Unassembled WGS sequence"/>
</dbReference>
<keyword evidence="3" id="KW-0663">Pyridoxal phosphate</keyword>
<dbReference type="AlphaFoldDB" id="A0A8H7PPH9"/>
<dbReference type="GO" id="GO:0004586">
    <property type="term" value="F:ornithine decarboxylase activity"/>
    <property type="evidence" value="ECO:0007669"/>
    <property type="project" value="TreeGrafter"/>
</dbReference>
<comment type="caution">
    <text evidence="8">The sequence shown here is derived from an EMBL/GenBank/DDBJ whole genome shotgun (WGS) entry which is preliminary data.</text>
</comment>
<comment type="similarity">
    <text evidence="2 5">Belongs to the Orn/Lys/Arg decarboxylase class-II family.</text>
</comment>